<dbReference type="Proteomes" id="UP000189229">
    <property type="component" value="Unassembled WGS sequence"/>
</dbReference>
<sequence>MAGSRRLSWSLTMLAAVALIARGIFLGRPVTAMHAAAAALFLVAGLGLHVLSFDLAGEMLIAGSGLVLMWPTSSHPRPAPYPGCGP</sequence>
<reference evidence="2 3" key="1">
    <citation type="submission" date="2017-02" db="EMBL/GenBank/DDBJ databases">
        <title>Complete genome sequences of Mycobacterium kansasii strains isolated from rhesus macaques.</title>
        <authorList>
            <person name="Panda A."/>
            <person name="Nagaraj S."/>
            <person name="Zhao X."/>
            <person name="Tettelin H."/>
            <person name="Detolla L.J."/>
        </authorList>
    </citation>
    <scope>NUCLEOTIDE SEQUENCE [LARGE SCALE GENOMIC DNA]</scope>
    <source>
        <strain evidence="2 3">11-3813</strain>
    </source>
</reference>
<keyword evidence="1" id="KW-0472">Membrane</keyword>
<keyword evidence="1" id="KW-0812">Transmembrane</keyword>
<comment type="caution">
    <text evidence="2">The sequence shown here is derived from an EMBL/GenBank/DDBJ whole genome shotgun (WGS) entry which is preliminary data.</text>
</comment>
<name>A0A1V3WHL6_MYCKA</name>
<feature type="transmembrane region" description="Helical" evidence="1">
    <location>
        <begin position="31"/>
        <end position="51"/>
    </location>
</feature>
<protein>
    <submittedName>
        <fullName evidence="2">Putative membrane protein</fullName>
    </submittedName>
</protein>
<gene>
    <name evidence="2" type="ORF">BZL30_8130</name>
</gene>
<organism evidence="2 3">
    <name type="scientific">Mycobacterium kansasii</name>
    <dbReference type="NCBI Taxonomy" id="1768"/>
    <lineage>
        <taxon>Bacteria</taxon>
        <taxon>Bacillati</taxon>
        <taxon>Actinomycetota</taxon>
        <taxon>Actinomycetes</taxon>
        <taxon>Mycobacteriales</taxon>
        <taxon>Mycobacteriaceae</taxon>
        <taxon>Mycobacterium</taxon>
    </lineage>
</organism>
<evidence type="ECO:0000256" key="1">
    <source>
        <dbReference type="SAM" id="Phobius"/>
    </source>
</evidence>
<keyword evidence="1" id="KW-1133">Transmembrane helix</keyword>
<accession>A0A1V3WHL6</accession>
<feature type="transmembrane region" description="Helical" evidence="1">
    <location>
        <begin position="7"/>
        <end position="25"/>
    </location>
</feature>
<proteinExistence type="predicted"/>
<evidence type="ECO:0000313" key="2">
    <source>
        <dbReference type="EMBL" id="OOK66467.1"/>
    </source>
</evidence>
<evidence type="ECO:0000313" key="3">
    <source>
        <dbReference type="Proteomes" id="UP000189229"/>
    </source>
</evidence>
<dbReference type="AlphaFoldDB" id="A0A1V3WHL6"/>
<dbReference type="EMBL" id="MVBM01000009">
    <property type="protein sequence ID" value="OOK66467.1"/>
    <property type="molecule type" value="Genomic_DNA"/>
</dbReference>